<dbReference type="Proteomes" id="UP000258888">
    <property type="component" value="Unassembled WGS sequence"/>
</dbReference>
<accession>A0A3E1IQT6</accession>
<sequence length="168" mass="18646">MYNKDLNKANKADKANKGFACKAFPIVKYVLFALIATGVILLAFAWYRGTHSAGYTLVADSALWFSVFMPFVTGIVLLIFARGWRRIVGTLVCVLLIAGFFAFLALHDQIIAFFNVPITNPWFDFTCGALLKIATLTFVIMTLVCVFLVKNNDKCVSSEVKKDDSVNV</sequence>
<keyword evidence="1" id="KW-1133">Transmembrane helix</keyword>
<dbReference type="RefSeq" id="WP_116794350.1">
    <property type="nucleotide sequence ID" value="NZ_LSLH01000001.1"/>
</dbReference>
<feature type="transmembrane region" description="Helical" evidence="1">
    <location>
        <begin position="87"/>
        <end position="106"/>
    </location>
</feature>
<comment type="caution">
    <text evidence="2">The sequence shown here is derived from an EMBL/GenBank/DDBJ whole genome shotgun (WGS) entry which is preliminary data.</text>
</comment>
<proteinExistence type="predicted"/>
<evidence type="ECO:0000313" key="2">
    <source>
        <dbReference type="EMBL" id="RFD75365.1"/>
    </source>
</evidence>
<evidence type="ECO:0000313" key="3">
    <source>
        <dbReference type="Proteomes" id="UP000258888"/>
    </source>
</evidence>
<dbReference type="AlphaFoldDB" id="A0A3E1IQT6"/>
<keyword evidence="3" id="KW-1185">Reference proteome</keyword>
<name>A0A3E1IQT6_GARVA</name>
<feature type="transmembrane region" description="Helical" evidence="1">
    <location>
        <begin position="26"/>
        <end position="47"/>
    </location>
</feature>
<feature type="transmembrane region" description="Helical" evidence="1">
    <location>
        <begin position="62"/>
        <end position="80"/>
    </location>
</feature>
<evidence type="ECO:0000256" key="1">
    <source>
        <dbReference type="SAM" id="Phobius"/>
    </source>
</evidence>
<gene>
    <name evidence="2" type="ORF">AXE76_04155</name>
</gene>
<reference evidence="2 3" key="1">
    <citation type="submission" date="2016-02" db="EMBL/GenBank/DDBJ databases">
        <title>Gardnerella vaginalis Subgroups Defined by cpn60 Sequencing and Sialidase Activity in Isolates from Canada, Belgium and Kenya.</title>
        <authorList>
            <person name="Schellenberg J."/>
            <person name="Paramel Jayaprakash T."/>
            <person name="Withana Gamage N."/>
            <person name="Patterson M.H."/>
            <person name="Vaneechoutte M."/>
            <person name="Hill J.E."/>
        </authorList>
    </citation>
    <scope>NUCLEOTIDE SEQUENCE [LARGE SCALE GENOMIC DNA]</scope>
    <source>
        <strain evidence="2 3">N160</strain>
    </source>
</reference>
<feature type="transmembrane region" description="Helical" evidence="1">
    <location>
        <begin position="129"/>
        <end position="149"/>
    </location>
</feature>
<protein>
    <submittedName>
        <fullName evidence="2">Uncharacterized protein</fullName>
    </submittedName>
</protein>
<keyword evidence="1" id="KW-0472">Membrane</keyword>
<dbReference type="EMBL" id="LSLH01000001">
    <property type="protein sequence ID" value="RFD75365.1"/>
    <property type="molecule type" value="Genomic_DNA"/>
</dbReference>
<keyword evidence="1" id="KW-0812">Transmembrane</keyword>
<organism evidence="2 3">
    <name type="scientific">Gardnerella vaginalis</name>
    <dbReference type="NCBI Taxonomy" id="2702"/>
    <lineage>
        <taxon>Bacteria</taxon>
        <taxon>Bacillati</taxon>
        <taxon>Actinomycetota</taxon>
        <taxon>Actinomycetes</taxon>
        <taxon>Bifidobacteriales</taxon>
        <taxon>Bifidobacteriaceae</taxon>
        <taxon>Gardnerella</taxon>
    </lineage>
</organism>